<protein>
    <submittedName>
        <fullName evidence="1">Uncharacterized protein</fullName>
    </submittedName>
</protein>
<evidence type="ECO:0000313" key="1">
    <source>
        <dbReference type="EMBL" id="MCF5153009.1"/>
    </source>
</evidence>
<comment type="caution">
    <text evidence="1">The sequence shown here is derived from an EMBL/GenBank/DDBJ whole genome shotgun (WGS) entry which is preliminary data.</text>
</comment>
<dbReference type="GeneID" id="99795125"/>
<name>A0ABS9FLE8_9PSED</name>
<organism evidence="1 2">
    <name type="scientific">Pseudomonas lactis</name>
    <dbReference type="NCBI Taxonomy" id="1615674"/>
    <lineage>
        <taxon>Bacteria</taxon>
        <taxon>Pseudomonadati</taxon>
        <taxon>Pseudomonadota</taxon>
        <taxon>Gammaproteobacteria</taxon>
        <taxon>Pseudomonadales</taxon>
        <taxon>Pseudomonadaceae</taxon>
        <taxon>Pseudomonas</taxon>
    </lineage>
</organism>
<proteinExistence type="predicted"/>
<keyword evidence="2" id="KW-1185">Reference proteome</keyword>
<dbReference type="EMBL" id="WKDU01000009">
    <property type="protein sequence ID" value="MCF5153009.1"/>
    <property type="molecule type" value="Genomic_DNA"/>
</dbReference>
<evidence type="ECO:0000313" key="2">
    <source>
        <dbReference type="Proteomes" id="UP000814074"/>
    </source>
</evidence>
<dbReference type="RefSeq" id="WP_090520153.1">
    <property type="nucleotide sequence ID" value="NZ_WKDU01000009.1"/>
</dbReference>
<sequence length="72" mass="8239">MTSKANDCWVVYSPNESATSDSAGFWSNEFGWVQFDQATRFSLEEALYAEIPVAVGRDTRFVPWQEARQHYG</sequence>
<dbReference type="Proteomes" id="UP000814074">
    <property type="component" value="Unassembled WGS sequence"/>
</dbReference>
<accession>A0ABS9FLE8</accession>
<gene>
    <name evidence="1" type="ORF">GIW47_10315</name>
</gene>
<reference evidence="1 2" key="1">
    <citation type="submission" date="2019-11" db="EMBL/GenBank/DDBJ databases">
        <title>Epiphytic Pseudomonas syringae from cherry orchards.</title>
        <authorList>
            <person name="Hulin M.T."/>
        </authorList>
    </citation>
    <scope>NUCLEOTIDE SEQUENCE [LARGE SCALE GENOMIC DNA]</scope>
    <source>
        <strain evidence="1 2">PA-6-3B</strain>
    </source>
</reference>